<evidence type="ECO:0000256" key="3">
    <source>
        <dbReference type="ARBA" id="ARBA00022723"/>
    </source>
</evidence>
<name>A0A317ZHK9_9BACT</name>
<evidence type="ECO:0000256" key="5">
    <source>
        <dbReference type="HAMAP-Rule" id="MF_00265"/>
    </source>
</evidence>
<dbReference type="SUPFAM" id="SSF88723">
    <property type="entry name" value="PIN domain-like"/>
    <property type="match status" value="1"/>
</dbReference>
<dbReference type="HAMAP" id="MF_00265">
    <property type="entry name" value="VapC_Nob1"/>
    <property type="match status" value="1"/>
</dbReference>
<dbReference type="InterPro" id="IPR006226">
    <property type="entry name" value="Mtu_PIN"/>
</dbReference>
<evidence type="ECO:0000256" key="1">
    <source>
        <dbReference type="ARBA" id="ARBA00022649"/>
    </source>
</evidence>
<keyword evidence="2 5" id="KW-0540">Nuclease</keyword>
<dbReference type="EC" id="3.1.-.-" evidence="5"/>
<feature type="domain" description="PIN" evidence="6">
    <location>
        <begin position="2"/>
        <end position="133"/>
    </location>
</feature>
<keyword evidence="5" id="KW-0460">Magnesium</keyword>
<evidence type="ECO:0000256" key="2">
    <source>
        <dbReference type="ARBA" id="ARBA00022722"/>
    </source>
</evidence>
<evidence type="ECO:0000313" key="8">
    <source>
        <dbReference type="Proteomes" id="UP000247099"/>
    </source>
</evidence>
<feature type="binding site" evidence="5">
    <location>
        <position position="108"/>
    </location>
    <ligand>
        <name>Mg(2+)</name>
        <dbReference type="ChEBI" id="CHEBI:18420"/>
    </ligand>
</feature>
<comment type="similarity">
    <text evidence="5">Belongs to the PINc/VapC protein family.</text>
</comment>
<comment type="cofactor">
    <cofactor evidence="5">
        <name>Mg(2+)</name>
        <dbReference type="ChEBI" id="CHEBI:18420"/>
    </cofactor>
</comment>
<dbReference type="EMBL" id="QHJQ01000007">
    <property type="protein sequence ID" value="PXA03723.1"/>
    <property type="molecule type" value="Genomic_DNA"/>
</dbReference>
<keyword evidence="1 5" id="KW-1277">Toxin-antitoxin system</keyword>
<keyword evidence="3 5" id="KW-0479">Metal-binding</keyword>
<dbReference type="Gene3D" id="3.40.50.1010">
    <property type="entry name" value="5'-nuclease"/>
    <property type="match status" value="1"/>
</dbReference>
<reference evidence="7 8" key="1">
    <citation type="submission" date="2018-05" db="EMBL/GenBank/DDBJ databases">
        <title>Coraliomargarita sinensis sp. nov., isolated from a marine solar saltern.</title>
        <authorList>
            <person name="Zhou L.Y."/>
        </authorList>
    </citation>
    <scope>NUCLEOTIDE SEQUENCE [LARGE SCALE GENOMIC DNA]</scope>
    <source>
        <strain evidence="7 8">WN38</strain>
    </source>
</reference>
<dbReference type="AlphaFoldDB" id="A0A317ZHK9"/>
<evidence type="ECO:0000259" key="6">
    <source>
        <dbReference type="Pfam" id="PF01850"/>
    </source>
</evidence>
<dbReference type="GO" id="GO:0000287">
    <property type="term" value="F:magnesium ion binding"/>
    <property type="evidence" value="ECO:0007669"/>
    <property type="project" value="UniProtKB-UniRule"/>
</dbReference>
<proteinExistence type="inferred from homology"/>
<gene>
    <name evidence="5" type="primary">vapC</name>
    <name evidence="7" type="ORF">DDZ13_10535</name>
</gene>
<organism evidence="7 8">
    <name type="scientific">Coraliomargarita sinensis</name>
    <dbReference type="NCBI Taxonomy" id="2174842"/>
    <lineage>
        <taxon>Bacteria</taxon>
        <taxon>Pseudomonadati</taxon>
        <taxon>Verrucomicrobiota</taxon>
        <taxon>Opitutia</taxon>
        <taxon>Puniceicoccales</taxon>
        <taxon>Coraliomargaritaceae</taxon>
        <taxon>Coraliomargarita</taxon>
    </lineage>
</organism>
<protein>
    <recommendedName>
        <fullName evidence="5">Ribonuclease VapC</fullName>
        <shortName evidence="5">RNase VapC</shortName>
        <ecNumber evidence="5">3.1.-.-</ecNumber>
    </recommendedName>
    <alternativeName>
        <fullName evidence="5">Toxin VapC</fullName>
    </alternativeName>
</protein>
<keyword evidence="5" id="KW-0800">Toxin</keyword>
<dbReference type="RefSeq" id="WP_110131420.1">
    <property type="nucleotide sequence ID" value="NZ_QHJQ01000007.1"/>
</dbReference>
<dbReference type="GO" id="GO:0016788">
    <property type="term" value="F:hydrolase activity, acting on ester bonds"/>
    <property type="evidence" value="ECO:0007669"/>
    <property type="project" value="InterPro"/>
</dbReference>
<sequence>MILPDTNLLLYAVNRDSPDHEQALAWWRKTLESDIPVRLATGVIFAFVRLASHRRVFAHPLTPGEAFDYIENWLEFPSVEIAENISDDVIVVRKLLEDAGTGGNLVSDAQIAAIATRLDACIYSADDDFDRFPGIRWQNPLGN</sequence>
<dbReference type="Pfam" id="PF01850">
    <property type="entry name" value="PIN"/>
    <property type="match status" value="1"/>
</dbReference>
<dbReference type="InParanoid" id="A0A317ZHK9"/>
<comment type="caution">
    <text evidence="7">The sequence shown here is derived from an EMBL/GenBank/DDBJ whole genome shotgun (WGS) entry which is preliminary data.</text>
</comment>
<dbReference type="Proteomes" id="UP000247099">
    <property type="component" value="Unassembled WGS sequence"/>
</dbReference>
<evidence type="ECO:0000256" key="4">
    <source>
        <dbReference type="ARBA" id="ARBA00022801"/>
    </source>
</evidence>
<dbReference type="InterPro" id="IPR029060">
    <property type="entry name" value="PIN-like_dom_sf"/>
</dbReference>
<dbReference type="InterPro" id="IPR002716">
    <property type="entry name" value="PIN_dom"/>
</dbReference>
<comment type="function">
    <text evidence="5">Toxic component of a toxin-antitoxin (TA) system. An RNase.</text>
</comment>
<accession>A0A317ZHK9</accession>
<keyword evidence="8" id="KW-1185">Reference proteome</keyword>
<dbReference type="GO" id="GO:0045926">
    <property type="term" value="P:negative regulation of growth"/>
    <property type="evidence" value="ECO:0007669"/>
    <property type="project" value="UniProtKB-ARBA"/>
</dbReference>
<dbReference type="InterPro" id="IPR022907">
    <property type="entry name" value="VapC_family"/>
</dbReference>
<keyword evidence="4 5" id="KW-0378">Hydrolase</keyword>
<dbReference type="GO" id="GO:0004540">
    <property type="term" value="F:RNA nuclease activity"/>
    <property type="evidence" value="ECO:0007669"/>
    <property type="project" value="InterPro"/>
</dbReference>
<dbReference type="GO" id="GO:0090729">
    <property type="term" value="F:toxin activity"/>
    <property type="evidence" value="ECO:0007669"/>
    <property type="project" value="UniProtKB-KW"/>
</dbReference>
<dbReference type="NCBIfam" id="TIGR00028">
    <property type="entry name" value="Mtu_PIN_fam"/>
    <property type="match status" value="1"/>
</dbReference>
<feature type="binding site" evidence="5">
    <location>
        <position position="5"/>
    </location>
    <ligand>
        <name>Mg(2+)</name>
        <dbReference type="ChEBI" id="CHEBI:18420"/>
    </ligand>
</feature>
<dbReference type="OrthoDB" id="556169at2"/>
<evidence type="ECO:0000313" key="7">
    <source>
        <dbReference type="EMBL" id="PXA03723.1"/>
    </source>
</evidence>